<keyword evidence="1" id="KW-0812">Transmembrane</keyword>
<dbReference type="RefSeq" id="WP_076138949.1">
    <property type="nucleotide sequence ID" value="NZ_MPTN01000060.1"/>
</dbReference>
<accession>A0AB36J3L3</accession>
<evidence type="ECO:0000256" key="1">
    <source>
        <dbReference type="SAM" id="Phobius"/>
    </source>
</evidence>
<proteinExistence type="predicted"/>
<feature type="transmembrane region" description="Helical" evidence="1">
    <location>
        <begin position="34"/>
        <end position="55"/>
    </location>
</feature>
<evidence type="ECO:0000313" key="3">
    <source>
        <dbReference type="Proteomes" id="UP000187323"/>
    </source>
</evidence>
<evidence type="ECO:0000313" key="2">
    <source>
        <dbReference type="EMBL" id="OME10113.1"/>
    </source>
</evidence>
<dbReference type="AlphaFoldDB" id="A0AB36J3L3"/>
<sequence length="75" mass="8314">MSSIIGKAKNNFKNVGAKLYSKSMSLINGDKGDGVNWVVVTFVTIILIVLVFVLFKDKLIPLIFDKISNKVNEIN</sequence>
<protein>
    <recommendedName>
        <fullName evidence="4">Flagellin Flp1-like domain-containing protein</fullName>
    </recommendedName>
</protein>
<dbReference type="Proteomes" id="UP000187323">
    <property type="component" value="Unassembled WGS sequence"/>
</dbReference>
<keyword evidence="1" id="KW-0472">Membrane</keyword>
<comment type="caution">
    <text evidence="2">The sequence shown here is derived from an EMBL/GenBank/DDBJ whole genome shotgun (WGS) entry which is preliminary data.</text>
</comment>
<organism evidence="2 3">
    <name type="scientific">Paenibacillus odorifer</name>
    <dbReference type="NCBI Taxonomy" id="189426"/>
    <lineage>
        <taxon>Bacteria</taxon>
        <taxon>Bacillati</taxon>
        <taxon>Bacillota</taxon>
        <taxon>Bacilli</taxon>
        <taxon>Bacillales</taxon>
        <taxon>Paenibacillaceae</taxon>
        <taxon>Paenibacillus</taxon>
    </lineage>
</organism>
<dbReference type="EMBL" id="MPTO01000052">
    <property type="protein sequence ID" value="OME10113.1"/>
    <property type="molecule type" value="Genomic_DNA"/>
</dbReference>
<gene>
    <name evidence="2" type="ORF">BSK47_31330</name>
</gene>
<evidence type="ECO:0008006" key="4">
    <source>
        <dbReference type="Google" id="ProtNLM"/>
    </source>
</evidence>
<keyword evidence="1" id="KW-1133">Transmembrane helix</keyword>
<reference evidence="2 3" key="1">
    <citation type="submission" date="2016-10" db="EMBL/GenBank/DDBJ databases">
        <title>Paenibacillus species isolates.</title>
        <authorList>
            <person name="Beno S.M."/>
        </authorList>
    </citation>
    <scope>NUCLEOTIDE SEQUENCE [LARGE SCALE GENOMIC DNA]</scope>
    <source>
        <strain evidence="2 3">FSL H7-0918</strain>
    </source>
</reference>
<name>A0AB36J3L3_9BACL</name>